<dbReference type="SMART" id="SM00320">
    <property type="entry name" value="WD40"/>
    <property type="match status" value="9"/>
</dbReference>
<feature type="domain" description="WDHD1/CFT4 helical bundle" evidence="7">
    <location>
        <begin position="1325"/>
        <end position="1422"/>
    </location>
</feature>
<accession>A0A899G0P0</accession>
<evidence type="ECO:0000259" key="6">
    <source>
        <dbReference type="Pfam" id="PF12341"/>
    </source>
</evidence>
<dbReference type="PANTHER" id="PTHR19932">
    <property type="entry name" value="WD REPEAT AND HMG-BOX DNA BINDING PROTEIN"/>
    <property type="match status" value="1"/>
</dbReference>
<gene>
    <name evidence="9" type="ORF">MERGE_000560</name>
</gene>
<dbReference type="InterPro" id="IPR022100">
    <property type="entry name" value="WDHD1/CFT4_beta-prop_2nd"/>
</dbReference>
<proteinExistence type="predicted"/>
<evidence type="ECO:0000256" key="4">
    <source>
        <dbReference type="ARBA" id="ARBA00023242"/>
    </source>
</evidence>
<dbReference type="InterPro" id="IPR015943">
    <property type="entry name" value="WD40/YVTN_repeat-like_dom_sf"/>
</dbReference>
<evidence type="ECO:0000256" key="1">
    <source>
        <dbReference type="ARBA" id="ARBA00004123"/>
    </source>
</evidence>
<organism evidence="9 10">
    <name type="scientific">Pneumocystis wakefieldiae</name>
    <dbReference type="NCBI Taxonomy" id="38082"/>
    <lineage>
        <taxon>Eukaryota</taxon>
        <taxon>Fungi</taxon>
        <taxon>Dikarya</taxon>
        <taxon>Ascomycota</taxon>
        <taxon>Taphrinomycotina</taxon>
        <taxon>Pneumocystomycetes</taxon>
        <taxon>Pneumocystaceae</taxon>
        <taxon>Pneumocystis</taxon>
    </lineage>
</organism>
<evidence type="ECO:0000256" key="5">
    <source>
        <dbReference type="PROSITE-ProRule" id="PRU00221"/>
    </source>
</evidence>
<dbReference type="GO" id="GO:0006281">
    <property type="term" value="P:DNA repair"/>
    <property type="evidence" value="ECO:0007669"/>
    <property type="project" value="TreeGrafter"/>
</dbReference>
<dbReference type="Pfam" id="PF12341">
    <property type="entry name" value="Mcl1_mid"/>
    <property type="match status" value="1"/>
</dbReference>
<dbReference type="SUPFAM" id="SSF50978">
    <property type="entry name" value="WD40 repeat-like"/>
    <property type="match status" value="2"/>
</dbReference>
<keyword evidence="4" id="KW-0539">Nucleus</keyword>
<feature type="domain" description="WDHD1 first WD40" evidence="8">
    <location>
        <begin position="637"/>
        <end position="912"/>
    </location>
</feature>
<evidence type="ECO:0000313" key="9">
    <source>
        <dbReference type="EMBL" id="QSL66185.1"/>
    </source>
</evidence>
<name>A0A899G0P0_9ASCO</name>
<dbReference type="InterPro" id="IPR048591">
    <property type="entry name" value="WDHD1/CFT4_hel"/>
</dbReference>
<dbReference type="Pfam" id="PF24817">
    <property type="entry name" value="WD40_WDHD1_1st"/>
    <property type="match status" value="1"/>
</dbReference>
<dbReference type="PROSITE" id="PS50082">
    <property type="entry name" value="WD_REPEATS_2"/>
    <property type="match status" value="3"/>
</dbReference>
<dbReference type="Gene3D" id="2.130.10.10">
    <property type="entry name" value="YVTN repeat-like/Quinoprotein amine dehydrogenase"/>
    <property type="match status" value="3"/>
</dbReference>
<dbReference type="Pfam" id="PF00400">
    <property type="entry name" value="WD40"/>
    <property type="match status" value="1"/>
</dbReference>
<dbReference type="InterPro" id="IPR001680">
    <property type="entry name" value="WD40_rpt"/>
</dbReference>
<evidence type="ECO:0000259" key="8">
    <source>
        <dbReference type="Pfam" id="PF24817"/>
    </source>
</evidence>
<feature type="repeat" description="WD" evidence="5">
    <location>
        <begin position="844"/>
        <end position="885"/>
    </location>
</feature>
<keyword evidence="10" id="KW-1185">Reference proteome</keyword>
<feature type="repeat" description="WD" evidence="5">
    <location>
        <begin position="316"/>
        <end position="341"/>
    </location>
</feature>
<dbReference type="GO" id="GO:0043596">
    <property type="term" value="C:nuclear replication fork"/>
    <property type="evidence" value="ECO:0007669"/>
    <property type="project" value="TreeGrafter"/>
</dbReference>
<evidence type="ECO:0000256" key="3">
    <source>
        <dbReference type="ARBA" id="ARBA00022737"/>
    </source>
</evidence>
<protein>
    <recommendedName>
        <fullName evidence="11">Minichromosome loss protein Mcl1 middle region domain-containing protein</fullName>
    </recommendedName>
</protein>
<feature type="repeat" description="WD" evidence="5">
    <location>
        <begin position="562"/>
        <end position="584"/>
    </location>
</feature>
<dbReference type="InterPro" id="IPR036322">
    <property type="entry name" value="WD40_repeat_dom_sf"/>
</dbReference>
<keyword evidence="3" id="KW-0677">Repeat</keyword>
<dbReference type="PROSITE" id="PS50294">
    <property type="entry name" value="WD_REPEATS_REGION"/>
    <property type="match status" value="1"/>
</dbReference>
<dbReference type="PANTHER" id="PTHR19932:SF10">
    <property type="entry name" value="WD REPEAT AND HMG-BOX DNA-BINDING PROTEIN 1"/>
    <property type="match status" value="1"/>
</dbReference>
<dbReference type="InterPro" id="IPR019775">
    <property type="entry name" value="WD40_repeat_CS"/>
</dbReference>
<feature type="domain" description="WDHD1/CFT4 second beta-propeller" evidence="6">
    <location>
        <begin position="1024"/>
        <end position="1311"/>
    </location>
</feature>
<dbReference type="GO" id="GO:0003682">
    <property type="term" value="F:chromatin binding"/>
    <property type="evidence" value="ECO:0007669"/>
    <property type="project" value="TreeGrafter"/>
</dbReference>
<sequence length="1422" mass="163083">MILGLLLDSKWKISGNIGDVDRRSYFKRNRRTSFSDEMGFYDFFDEYYYNNISIPTQQRIITNEKNYTGNGSLSGETASEYDKDAYDIHLELVVPCKNDQNLCRPYLSRKARQFLRHTGQWEELTKLENHIIHVDFTGYEAFILSRLSFFLNDEQIAERINSFLPGRTFDDCKRFLSDNPNCKAESCPIAIKVFMKSPEKSVQDDRFIRSNWITLFLQRQCGGWIHPRYSKNISNHINSKIIQLLKPYKFFNRTSGDVVDLTFDPLGKKFAFGCSTTQDDYNREGNLVICDIDSEVATVLTDHKIIVNENVFYPTVSNVKFSADGLFLFSGAFDSTIKVWSRSGHLLNSFRDLNGKIDVMISHPLNAKVLSASSHDGNIHLYRLNENGLCASHAKLGIINHNLYGSAMAFGNHLLNHLLVVGYENIDETKYLGTAVVFDIMTETFLKELKTENTSHTSIFAHNFSDYFVTGSNTYKDGKVRVYTAKDWSIIIECYSSQKDINQVTLSATDRSTYVWDTRKSDIPLHILYHDQTKMFYSDDENIEDLDTGTTVSLWGSYAHEFITGGSDGYLKLWDLSNNEPFVQNLIEVNSAITSACISPDHDLFIIGESIGHVTQCIIRSFNTFFSKEKISRRWLLVYSQDGYFLITVGSNQVIRKFSVESDDEPLTIEHHQDAITGIAISKYQFATCSEDATVSLFSLETNECLTMLTRCSLPVREIAFSSDGQWLAVCSDEIRVKIVHTADYLRSIYLQGFSKPMKHVSFEPNGKFITTSCTDGIIYIFSFSSEEPELVHTIDHVIPIYETESEGCSRVTWHPDARSFAVPTRMNDIAVFSKSWEKRITFKAGHFEMITDISWSPNGAYLCSAGKDGKLLVWETKTQTIIVRQEYKNVISLAWHPKTNVLSFTTNQGQLYTFSDIVPSNYQEPYGRIAHLSPLLDESSIKDSITRKRYANESNKRELSDEDLIDIDNDMSWIEDDDGAGYVPKHKYNEDRFEKSFDDLSDDDFYYTTKKVLDNDIKIKMHKPLQPGSTPWREKRRYLVLNLVGFIWTVDQDTHNTVTVEFFDKEAHRQYHFTDIFFYDKACLDDNGALFASSAKKGSPSVMFFRPHENWTIYTDWKIEFFEDEDILSIALSSSNIIACTSKGYLRSYTLNGIPLRIYRQKHFPTVACISWKNYVMVVSNGSLNSDGSVSLTYSLEHVLQDKVLQSNDLLALPPKGHLQSLFFSDEGDPMIFDSDGVLLVLMHWRIHGQAKWVPLLDTNLMKRKKGKDESYWPVAVANHKFYCIILKGNEQHPYFPRPMLSEFEFVIPCVLLPETEEINNIYALEERHVRESILLTLLEDSIASSADNESDKLEISKKEISIDKILLQLLQIACKEDHQAKALEFATLLRRSTSLDAARKIAAHYMKTNLIERITSLTEE</sequence>
<evidence type="ECO:0008006" key="11">
    <source>
        <dbReference type="Google" id="ProtNLM"/>
    </source>
</evidence>
<comment type="subcellular location">
    <subcellularLocation>
        <location evidence="1">Nucleus</location>
    </subcellularLocation>
</comment>
<evidence type="ECO:0000259" key="7">
    <source>
        <dbReference type="Pfam" id="PF20946"/>
    </source>
</evidence>
<dbReference type="GO" id="GO:0006261">
    <property type="term" value="P:DNA-templated DNA replication"/>
    <property type="evidence" value="ECO:0007669"/>
    <property type="project" value="TreeGrafter"/>
</dbReference>
<evidence type="ECO:0000313" key="10">
    <source>
        <dbReference type="Proteomes" id="UP000663699"/>
    </source>
</evidence>
<reference evidence="9" key="1">
    <citation type="submission" date="2020-06" db="EMBL/GenBank/DDBJ databases">
        <title>Genomes of multiple members of Pneumocystis genus reveal paths to human pathogen Pneumocystis jirovecii.</title>
        <authorList>
            <person name="Cisse O.H."/>
            <person name="Ma L."/>
            <person name="Dekker J."/>
            <person name="Khil P."/>
            <person name="Jo J."/>
            <person name="Brenchley J."/>
            <person name="Blair R."/>
            <person name="Pahar B."/>
            <person name="Chabe M."/>
            <person name="Van Rompay K.A."/>
            <person name="Keesler R."/>
            <person name="Sukura A."/>
            <person name="Hirsch V."/>
            <person name="Kutty G."/>
            <person name="Liu Y."/>
            <person name="Peng L."/>
            <person name="Chen J."/>
            <person name="Song J."/>
            <person name="Weissenbacher-Lang C."/>
            <person name="Xu J."/>
            <person name="Upham N.S."/>
            <person name="Stajich J.E."/>
            <person name="Cuomo C.A."/>
            <person name="Cushion M.T."/>
            <person name="Kovacs J.A."/>
        </authorList>
    </citation>
    <scope>NUCLEOTIDE SEQUENCE</scope>
    <source>
        <strain evidence="9">2A</strain>
    </source>
</reference>
<evidence type="ECO:0000256" key="2">
    <source>
        <dbReference type="ARBA" id="ARBA00022574"/>
    </source>
</evidence>
<dbReference type="GO" id="GO:0000278">
    <property type="term" value="P:mitotic cell cycle"/>
    <property type="evidence" value="ECO:0007669"/>
    <property type="project" value="TreeGrafter"/>
</dbReference>
<dbReference type="EMBL" id="CP054541">
    <property type="protein sequence ID" value="QSL66185.1"/>
    <property type="molecule type" value="Genomic_DNA"/>
</dbReference>
<dbReference type="Proteomes" id="UP000663699">
    <property type="component" value="Chromosome 10"/>
</dbReference>
<dbReference type="OrthoDB" id="427368at2759"/>
<keyword evidence="2 5" id="KW-0853">WD repeat</keyword>
<dbReference type="InterPro" id="IPR057646">
    <property type="entry name" value="WD40_WDHD1_1st"/>
</dbReference>
<dbReference type="Pfam" id="PF20946">
    <property type="entry name" value="Ctf4_C"/>
    <property type="match status" value="1"/>
</dbReference>
<dbReference type="PROSITE" id="PS00678">
    <property type="entry name" value="WD_REPEATS_1"/>
    <property type="match status" value="1"/>
</dbReference>